<keyword evidence="4" id="KW-1003">Cell membrane</keyword>
<evidence type="ECO:0000256" key="6">
    <source>
        <dbReference type="ARBA" id="ARBA00022989"/>
    </source>
</evidence>
<accession>A0ABV4D9R8</accession>
<dbReference type="Pfam" id="PF01594">
    <property type="entry name" value="AI-2E_transport"/>
    <property type="match status" value="1"/>
</dbReference>
<feature type="transmembrane region" description="Helical" evidence="8">
    <location>
        <begin position="288"/>
        <end position="319"/>
    </location>
</feature>
<evidence type="ECO:0000256" key="3">
    <source>
        <dbReference type="ARBA" id="ARBA00022448"/>
    </source>
</evidence>
<evidence type="ECO:0000313" key="10">
    <source>
        <dbReference type="Proteomes" id="UP001565242"/>
    </source>
</evidence>
<sequence length="392" mass="44794">MEKIKFNWNLWLNGLLFILTVFLLFNILSNMNPIAKSIGHFLQILSPLFFGAIFAYFLNKPVNKLILLLKQTNLKFIHRHARQFSIFIVYIFVLLLLFFSFYYLFPLVVRNLAEFLRILPNIYHNISQWLNSNQFQELDNFLNIEESIRYFVDNFTAQDAARYISSGIESLSTFTLGLASQVFRLIIGLIISIYLLLYKESILQLLTRVGRISTKEEHLRTIKHYLRQTDVIFYKFIFAQFLDACIIWILSTLLLTIMHFTGIATNSFAVGLGLLIGIGNMIPYFGSIFASLIAMLIAFFTGGWEAALATITMLIILQQIDGNIIGPKLMSGALNVNPIIVIISISIGGAYFGILGMFVAVPVAALLKIIFLEYLEAQEDKMLLTDKEKFKN</sequence>
<gene>
    <name evidence="9" type="ORF">AALM99_06090</name>
</gene>
<reference evidence="9 10" key="1">
    <citation type="submission" date="2024-03" db="EMBL/GenBank/DDBJ databases">
        <title>Mouse gut bacterial collection (mGBC) of GemPharmatech.</title>
        <authorList>
            <person name="He Y."/>
            <person name="Dong L."/>
            <person name="Wu D."/>
            <person name="Gao X."/>
            <person name="Lin Z."/>
        </authorList>
    </citation>
    <scope>NUCLEOTIDE SEQUENCE [LARGE SCALE GENOMIC DNA]</scope>
    <source>
        <strain evidence="9 10">20-218</strain>
    </source>
</reference>
<keyword evidence="5 8" id="KW-0812">Transmembrane</keyword>
<evidence type="ECO:0000256" key="7">
    <source>
        <dbReference type="ARBA" id="ARBA00023136"/>
    </source>
</evidence>
<dbReference type="EMBL" id="JBCLSQ010000012">
    <property type="protein sequence ID" value="MEY8538009.1"/>
    <property type="molecule type" value="Genomic_DNA"/>
</dbReference>
<proteinExistence type="inferred from homology"/>
<dbReference type="PANTHER" id="PTHR21716:SF53">
    <property type="entry name" value="PERMEASE PERM-RELATED"/>
    <property type="match status" value="1"/>
</dbReference>
<evidence type="ECO:0000313" key="9">
    <source>
        <dbReference type="EMBL" id="MEY8538009.1"/>
    </source>
</evidence>
<keyword evidence="3" id="KW-0813">Transport</keyword>
<evidence type="ECO:0000256" key="4">
    <source>
        <dbReference type="ARBA" id="ARBA00022475"/>
    </source>
</evidence>
<feature type="transmembrane region" description="Helical" evidence="8">
    <location>
        <begin position="232"/>
        <end position="251"/>
    </location>
</feature>
<comment type="subcellular location">
    <subcellularLocation>
        <location evidence="1">Cell membrane</location>
        <topology evidence="1">Multi-pass membrane protein</topology>
    </subcellularLocation>
</comment>
<name>A0ABV4D9R8_9LACT</name>
<feature type="transmembrane region" description="Helical" evidence="8">
    <location>
        <begin position="7"/>
        <end position="28"/>
    </location>
</feature>
<dbReference type="RefSeq" id="WP_369918195.1">
    <property type="nucleotide sequence ID" value="NZ_JBCLSQ010000012.1"/>
</dbReference>
<comment type="caution">
    <text evidence="9">The sequence shown here is derived from an EMBL/GenBank/DDBJ whole genome shotgun (WGS) entry which is preliminary data.</text>
</comment>
<dbReference type="InterPro" id="IPR002549">
    <property type="entry name" value="AI-2E-like"/>
</dbReference>
<dbReference type="PANTHER" id="PTHR21716">
    <property type="entry name" value="TRANSMEMBRANE PROTEIN"/>
    <property type="match status" value="1"/>
</dbReference>
<organism evidence="9 10">
    <name type="scientific">Lactococcus muris</name>
    <dbReference type="NCBI Taxonomy" id="2941330"/>
    <lineage>
        <taxon>Bacteria</taxon>
        <taxon>Bacillati</taxon>
        <taxon>Bacillota</taxon>
        <taxon>Bacilli</taxon>
        <taxon>Lactobacillales</taxon>
        <taxon>Streptococcaceae</taxon>
        <taxon>Lactococcus</taxon>
    </lineage>
</organism>
<keyword evidence="7 8" id="KW-0472">Membrane</keyword>
<evidence type="ECO:0000256" key="5">
    <source>
        <dbReference type="ARBA" id="ARBA00022692"/>
    </source>
</evidence>
<keyword evidence="10" id="KW-1185">Reference proteome</keyword>
<evidence type="ECO:0000256" key="2">
    <source>
        <dbReference type="ARBA" id="ARBA00009773"/>
    </source>
</evidence>
<feature type="transmembrane region" description="Helical" evidence="8">
    <location>
        <begin position="339"/>
        <end position="372"/>
    </location>
</feature>
<keyword evidence="6 8" id="KW-1133">Transmembrane helix</keyword>
<dbReference type="Proteomes" id="UP001565242">
    <property type="component" value="Unassembled WGS sequence"/>
</dbReference>
<protein>
    <submittedName>
        <fullName evidence="9">AI-2E family transporter</fullName>
    </submittedName>
</protein>
<evidence type="ECO:0000256" key="1">
    <source>
        <dbReference type="ARBA" id="ARBA00004651"/>
    </source>
</evidence>
<feature type="transmembrane region" description="Helical" evidence="8">
    <location>
        <begin position="40"/>
        <end position="58"/>
    </location>
</feature>
<feature type="transmembrane region" description="Helical" evidence="8">
    <location>
        <begin position="178"/>
        <end position="198"/>
    </location>
</feature>
<feature type="transmembrane region" description="Helical" evidence="8">
    <location>
        <begin position="84"/>
        <end position="105"/>
    </location>
</feature>
<evidence type="ECO:0000256" key="8">
    <source>
        <dbReference type="SAM" id="Phobius"/>
    </source>
</evidence>
<comment type="similarity">
    <text evidence="2">Belongs to the autoinducer-2 exporter (AI-2E) (TC 2.A.86) family.</text>
</comment>